<evidence type="ECO:0000256" key="4">
    <source>
        <dbReference type="ARBA" id="ARBA00023065"/>
    </source>
</evidence>
<evidence type="ECO:0000313" key="8">
    <source>
        <dbReference type="EMBL" id="EKF56739.1"/>
    </source>
</evidence>
<evidence type="ECO:0000256" key="2">
    <source>
        <dbReference type="ARBA" id="ARBA00022448"/>
    </source>
</evidence>
<evidence type="ECO:0000256" key="7">
    <source>
        <dbReference type="HAMAP-Rule" id="MF_01416"/>
    </source>
</evidence>
<dbReference type="AlphaFoldDB" id="K2PZ78"/>
<reference evidence="8 9" key="1">
    <citation type="journal article" date="2012" name="J. Bacteriol.">
        <title>Genome Sequence of Galbibacter marinum Type Strain ck-I2-15.</title>
        <authorList>
            <person name="Lai Q."/>
            <person name="Li C."/>
            <person name="Shao Z."/>
        </authorList>
    </citation>
    <scope>NUCLEOTIDE SEQUENCE [LARGE SCALE GENOMIC DNA]</scope>
    <source>
        <strain evidence="9">ck-I2-15</strain>
    </source>
</reference>
<dbReference type="InterPro" id="IPR026015">
    <property type="entry name" value="ATP_synth_OSCP/delta_N_sf"/>
</dbReference>
<dbReference type="Proteomes" id="UP000007364">
    <property type="component" value="Unassembled WGS sequence"/>
</dbReference>
<dbReference type="Gene3D" id="1.10.520.20">
    <property type="entry name" value="N-terminal domain of the delta subunit of the F1F0-ATP synthase"/>
    <property type="match status" value="1"/>
</dbReference>
<keyword evidence="4 7" id="KW-0406">Ion transport</keyword>
<comment type="caution">
    <text evidence="8">The sequence shown here is derived from an EMBL/GenBank/DDBJ whole genome shotgun (WGS) entry which is preliminary data.</text>
</comment>
<dbReference type="EMBL" id="AMSG01000001">
    <property type="protein sequence ID" value="EKF56739.1"/>
    <property type="molecule type" value="Genomic_DNA"/>
</dbReference>
<dbReference type="RefSeq" id="WP_008990068.1">
    <property type="nucleotide sequence ID" value="NZ_AMSG01000001.1"/>
</dbReference>
<dbReference type="PANTHER" id="PTHR11910">
    <property type="entry name" value="ATP SYNTHASE DELTA CHAIN"/>
    <property type="match status" value="1"/>
</dbReference>
<dbReference type="InterPro" id="IPR000711">
    <property type="entry name" value="ATPase_OSCP/dsu"/>
</dbReference>
<name>K2PZ78_9FLAO</name>
<dbReference type="Pfam" id="PF00213">
    <property type="entry name" value="OSCP"/>
    <property type="match status" value="1"/>
</dbReference>
<keyword evidence="5 7" id="KW-0472">Membrane</keyword>
<accession>K2PZ78</accession>
<proteinExistence type="inferred from homology"/>
<dbReference type="STRING" id="555500.I215_00955"/>
<evidence type="ECO:0000313" key="9">
    <source>
        <dbReference type="Proteomes" id="UP000007364"/>
    </source>
</evidence>
<dbReference type="PRINTS" id="PR00125">
    <property type="entry name" value="ATPASEDELTA"/>
</dbReference>
<keyword evidence="9" id="KW-1185">Reference proteome</keyword>
<gene>
    <name evidence="7" type="primary">atpH</name>
    <name evidence="8" type="ORF">I215_00955</name>
</gene>
<dbReference type="GO" id="GO:0046933">
    <property type="term" value="F:proton-transporting ATP synthase activity, rotational mechanism"/>
    <property type="evidence" value="ECO:0007669"/>
    <property type="project" value="UniProtKB-UniRule"/>
</dbReference>
<dbReference type="GO" id="GO:0005886">
    <property type="term" value="C:plasma membrane"/>
    <property type="evidence" value="ECO:0007669"/>
    <property type="project" value="UniProtKB-SubCell"/>
</dbReference>
<dbReference type="NCBIfam" id="TIGR01145">
    <property type="entry name" value="ATP_synt_delta"/>
    <property type="match status" value="1"/>
</dbReference>
<organism evidence="8 9">
    <name type="scientific">Galbibacter marinus</name>
    <dbReference type="NCBI Taxonomy" id="555500"/>
    <lineage>
        <taxon>Bacteria</taxon>
        <taxon>Pseudomonadati</taxon>
        <taxon>Bacteroidota</taxon>
        <taxon>Flavobacteriia</taxon>
        <taxon>Flavobacteriales</taxon>
        <taxon>Flavobacteriaceae</taxon>
        <taxon>Galbibacter</taxon>
    </lineage>
</organism>
<keyword evidence="7" id="KW-0139">CF(1)</keyword>
<dbReference type="SUPFAM" id="SSF47928">
    <property type="entry name" value="N-terminal domain of the delta subunit of the F1F0-ATP synthase"/>
    <property type="match status" value="1"/>
</dbReference>
<comment type="similarity">
    <text evidence="7">Belongs to the ATPase delta chain family.</text>
</comment>
<keyword evidence="2 7" id="KW-0813">Transport</keyword>
<evidence type="ECO:0000256" key="3">
    <source>
        <dbReference type="ARBA" id="ARBA00022781"/>
    </source>
</evidence>
<evidence type="ECO:0000256" key="1">
    <source>
        <dbReference type="ARBA" id="ARBA00004370"/>
    </source>
</evidence>
<dbReference type="PATRIC" id="fig|555500.3.peg.200"/>
<evidence type="ECO:0000256" key="5">
    <source>
        <dbReference type="ARBA" id="ARBA00023136"/>
    </source>
</evidence>
<keyword evidence="6 7" id="KW-0066">ATP synthesis</keyword>
<keyword evidence="3 7" id="KW-0375">Hydrogen ion transport</keyword>
<comment type="subcellular location">
    <subcellularLocation>
        <location evidence="7">Cell membrane</location>
        <topology evidence="7">Peripheral membrane protein</topology>
    </subcellularLocation>
    <subcellularLocation>
        <location evidence="1">Membrane</location>
    </subcellularLocation>
</comment>
<dbReference type="eggNOG" id="COG0712">
    <property type="taxonomic scope" value="Bacteria"/>
</dbReference>
<evidence type="ECO:0000256" key="6">
    <source>
        <dbReference type="ARBA" id="ARBA00023310"/>
    </source>
</evidence>
<comment type="function">
    <text evidence="7">F(1)F(0) ATP synthase produces ATP from ADP in the presence of a proton or sodium gradient. F-type ATPases consist of two structural domains, F(1) containing the extramembraneous catalytic core and F(0) containing the membrane proton channel, linked together by a central stalk and a peripheral stalk. During catalysis, ATP synthesis in the catalytic domain of F(1) is coupled via a rotary mechanism of the central stalk subunits to proton translocation.</text>
</comment>
<dbReference type="GO" id="GO:0045259">
    <property type="term" value="C:proton-transporting ATP synthase complex"/>
    <property type="evidence" value="ECO:0007669"/>
    <property type="project" value="UniProtKB-KW"/>
</dbReference>
<keyword evidence="7" id="KW-1003">Cell membrane</keyword>
<dbReference type="HAMAP" id="MF_01416">
    <property type="entry name" value="ATP_synth_delta_bact"/>
    <property type="match status" value="1"/>
</dbReference>
<dbReference type="OrthoDB" id="9802471at2"/>
<comment type="function">
    <text evidence="7">This protein is part of the stalk that links CF(0) to CF(1). It either transmits conformational changes from CF(0) to CF(1) or is implicated in proton conduction.</text>
</comment>
<protein>
    <recommendedName>
        <fullName evidence="7">ATP synthase subunit delta</fullName>
    </recommendedName>
    <alternativeName>
        <fullName evidence="7">ATP synthase F(1) sector subunit delta</fullName>
    </alternativeName>
    <alternativeName>
        <fullName evidence="7">F-type ATPase subunit delta</fullName>
        <shortName evidence="7">F-ATPase subunit delta</shortName>
    </alternativeName>
</protein>
<sequence length="183" mass="19990">MKGTRAAIRYAKAVLAHAKEQQTLEVVNQDMKSISATLKQSSDLQHLLESPVVKLSDKKAVLTQVFSSTSSTTEGLINLLVDNNRINLIEAIAEKYSELYDALKGEHKAIVTTAVPLSGELESKVLLKVQELTGGKAKLENKIDPTIIGGFILRVGDLQYNASVSNQLNNLKRDLVNNSYVAQ</sequence>